<feature type="region of interest" description="Disordered" evidence="1">
    <location>
        <begin position="1"/>
        <end position="35"/>
    </location>
</feature>
<organism evidence="2 3">
    <name type="scientific">Stylosanthes scabra</name>
    <dbReference type="NCBI Taxonomy" id="79078"/>
    <lineage>
        <taxon>Eukaryota</taxon>
        <taxon>Viridiplantae</taxon>
        <taxon>Streptophyta</taxon>
        <taxon>Embryophyta</taxon>
        <taxon>Tracheophyta</taxon>
        <taxon>Spermatophyta</taxon>
        <taxon>Magnoliopsida</taxon>
        <taxon>eudicotyledons</taxon>
        <taxon>Gunneridae</taxon>
        <taxon>Pentapetalae</taxon>
        <taxon>rosids</taxon>
        <taxon>fabids</taxon>
        <taxon>Fabales</taxon>
        <taxon>Fabaceae</taxon>
        <taxon>Papilionoideae</taxon>
        <taxon>50 kb inversion clade</taxon>
        <taxon>dalbergioids sensu lato</taxon>
        <taxon>Dalbergieae</taxon>
        <taxon>Pterocarpus clade</taxon>
        <taxon>Stylosanthes</taxon>
    </lineage>
</organism>
<feature type="non-terminal residue" evidence="2">
    <location>
        <position position="86"/>
    </location>
</feature>
<comment type="caution">
    <text evidence="2">The sequence shown here is derived from an EMBL/GenBank/DDBJ whole genome shotgun (WGS) entry which is preliminary data.</text>
</comment>
<protein>
    <submittedName>
        <fullName evidence="2">Uncharacterized protein</fullName>
    </submittedName>
</protein>
<keyword evidence="3" id="KW-1185">Reference proteome</keyword>
<evidence type="ECO:0000256" key="1">
    <source>
        <dbReference type="SAM" id="MobiDB-lite"/>
    </source>
</evidence>
<dbReference type="EMBL" id="JASCZI010009045">
    <property type="protein sequence ID" value="MED6117812.1"/>
    <property type="molecule type" value="Genomic_DNA"/>
</dbReference>
<proteinExistence type="predicted"/>
<accession>A0ABU6R0B5</accession>
<reference evidence="2 3" key="1">
    <citation type="journal article" date="2023" name="Plants (Basel)">
        <title>Bridging the Gap: Combining Genomics and Transcriptomics Approaches to Understand Stylosanthes scabra, an Orphan Legume from the Brazilian Caatinga.</title>
        <authorList>
            <person name="Ferreira-Neto J.R.C."/>
            <person name="da Silva M.D."/>
            <person name="Binneck E."/>
            <person name="de Melo N.F."/>
            <person name="da Silva R.H."/>
            <person name="de Melo A.L.T.M."/>
            <person name="Pandolfi V."/>
            <person name="Bustamante F.O."/>
            <person name="Brasileiro-Vidal A.C."/>
            <person name="Benko-Iseppon A.M."/>
        </authorList>
    </citation>
    <scope>NUCLEOTIDE SEQUENCE [LARGE SCALE GENOMIC DNA]</scope>
    <source>
        <tissue evidence="2">Leaves</tissue>
    </source>
</reference>
<sequence length="86" mass="8972">HVLRDEPAPSDARRRRPRVGSGGHGGGRAGCRLPRASRLWVGTGRGRREPVSWAASGTNGTREVALAAPARLGAGRREATPLAPSS</sequence>
<gene>
    <name evidence="2" type="ORF">PIB30_113338</name>
</gene>
<feature type="non-terminal residue" evidence="2">
    <location>
        <position position="1"/>
    </location>
</feature>
<feature type="compositionally biased region" description="Gly residues" evidence="1">
    <location>
        <begin position="20"/>
        <end position="29"/>
    </location>
</feature>
<dbReference type="Proteomes" id="UP001341840">
    <property type="component" value="Unassembled WGS sequence"/>
</dbReference>
<evidence type="ECO:0000313" key="2">
    <source>
        <dbReference type="EMBL" id="MED6117812.1"/>
    </source>
</evidence>
<name>A0ABU6R0B5_9FABA</name>
<evidence type="ECO:0000313" key="3">
    <source>
        <dbReference type="Proteomes" id="UP001341840"/>
    </source>
</evidence>